<evidence type="ECO:0000256" key="1">
    <source>
        <dbReference type="SAM" id="MobiDB-lite"/>
    </source>
</evidence>
<proteinExistence type="predicted"/>
<reference evidence="2" key="1">
    <citation type="submission" date="2013-12" db="EMBL/GenBank/DDBJ databases">
        <title>The Genome Sequence of Aphanomyces astaci APO3.</title>
        <authorList>
            <consortium name="The Broad Institute Genomics Platform"/>
            <person name="Russ C."/>
            <person name="Tyler B."/>
            <person name="van West P."/>
            <person name="Dieguez-Uribeondo J."/>
            <person name="Young S.K."/>
            <person name="Zeng Q."/>
            <person name="Gargeya S."/>
            <person name="Fitzgerald M."/>
            <person name="Abouelleil A."/>
            <person name="Alvarado L."/>
            <person name="Chapman S.B."/>
            <person name="Gainer-Dewar J."/>
            <person name="Goldberg J."/>
            <person name="Griggs A."/>
            <person name="Gujja S."/>
            <person name="Hansen M."/>
            <person name="Howarth C."/>
            <person name="Imamovic A."/>
            <person name="Ireland A."/>
            <person name="Larimer J."/>
            <person name="McCowan C."/>
            <person name="Murphy C."/>
            <person name="Pearson M."/>
            <person name="Poon T.W."/>
            <person name="Priest M."/>
            <person name="Roberts A."/>
            <person name="Saif S."/>
            <person name="Shea T."/>
            <person name="Sykes S."/>
            <person name="Wortman J."/>
            <person name="Nusbaum C."/>
            <person name="Birren B."/>
        </authorList>
    </citation>
    <scope>NUCLEOTIDE SEQUENCE [LARGE SCALE GENOMIC DNA]</scope>
    <source>
        <strain evidence="2">APO3</strain>
    </source>
</reference>
<feature type="compositionally biased region" description="Low complexity" evidence="1">
    <location>
        <begin position="213"/>
        <end position="224"/>
    </location>
</feature>
<feature type="region of interest" description="Disordered" evidence="1">
    <location>
        <begin position="177"/>
        <end position="256"/>
    </location>
</feature>
<dbReference type="OrthoDB" id="71510at2759"/>
<feature type="region of interest" description="Disordered" evidence="1">
    <location>
        <begin position="1"/>
        <end position="26"/>
    </location>
</feature>
<sequence>MPMAVPEESPESINLPRLRRAAGTSSAPKLQIPPYFAWDKWNDQGSHVRQASPVGSETESLKLRAKANLDLLHERSARTLQFIKSRHANPTVVSDVEKKRLLCKENIQALQAQLATPILSSVHRHPPVTRSALRSHSSSDRIPTKGNKHVQFATTADEHFMTVPDVKSTLETHLKARLLKARAPPATTQTKSQRETRFGSTLRRLSSKRHPQTQRTSSMSQTQSDVPSPSPPSEGAVSATRPRRLRRHPATSSAPDLPRRFAFLRPAPRKFVYFKSPLVVRALMHVKCPHILMDGITMLCRRCLAISQIKSTKLRQCILVWRFDDDGGDTHGDWRTPSLCTQGTLHTARFVTTRQNTTLNFAPRIVAPNACSSISHTLD</sequence>
<organism evidence="2">
    <name type="scientific">Aphanomyces astaci</name>
    <name type="common">Crayfish plague agent</name>
    <dbReference type="NCBI Taxonomy" id="112090"/>
    <lineage>
        <taxon>Eukaryota</taxon>
        <taxon>Sar</taxon>
        <taxon>Stramenopiles</taxon>
        <taxon>Oomycota</taxon>
        <taxon>Saprolegniomycetes</taxon>
        <taxon>Saprolegniales</taxon>
        <taxon>Verrucalvaceae</taxon>
        <taxon>Aphanomyces</taxon>
    </lineage>
</organism>
<evidence type="ECO:0000313" key="2">
    <source>
        <dbReference type="EMBL" id="ETV84461.1"/>
    </source>
</evidence>
<dbReference type="AlphaFoldDB" id="W4GYQ5"/>
<name>W4GYQ5_APHAT</name>
<dbReference type="EMBL" id="KI913119">
    <property type="protein sequence ID" value="ETV84461.1"/>
    <property type="molecule type" value="Genomic_DNA"/>
</dbReference>
<dbReference type="RefSeq" id="XP_009826153.1">
    <property type="nucleotide sequence ID" value="XM_009827851.1"/>
</dbReference>
<dbReference type="VEuPathDB" id="FungiDB:H257_03663"/>
<accession>W4GYQ5</accession>
<protein>
    <submittedName>
        <fullName evidence="2">Uncharacterized protein</fullName>
    </submittedName>
</protein>
<dbReference type="GeneID" id="20805659"/>
<gene>
    <name evidence="2" type="ORF">H257_03663</name>
</gene>